<dbReference type="PRINTS" id="PR00050">
    <property type="entry name" value="COLDSHOCK"/>
</dbReference>
<protein>
    <recommendedName>
        <fullName evidence="1">CSD domain-containing protein</fullName>
    </recommendedName>
</protein>
<dbReference type="InterPro" id="IPR011129">
    <property type="entry name" value="CSD"/>
</dbReference>
<dbReference type="SUPFAM" id="SSF50249">
    <property type="entry name" value="Nucleic acid-binding proteins"/>
    <property type="match status" value="1"/>
</dbReference>
<dbReference type="Gene3D" id="2.40.50.140">
    <property type="entry name" value="Nucleic acid-binding proteins"/>
    <property type="match status" value="1"/>
</dbReference>
<dbReference type="AlphaFoldDB" id="A0A7S2WBG2"/>
<dbReference type="PROSITE" id="PS51857">
    <property type="entry name" value="CSD_2"/>
    <property type="match status" value="1"/>
</dbReference>
<dbReference type="GO" id="GO:0003676">
    <property type="term" value="F:nucleic acid binding"/>
    <property type="evidence" value="ECO:0007669"/>
    <property type="project" value="InterPro"/>
</dbReference>
<proteinExistence type="predicted"/>
<accession>A0A7S2WBG2</accession>
<dbReference type="InterPro" id="IPR019844">
    <property type="entry name" value="CSD_CS"/>
</dbReference>
<dbReference type="PANTHER" id="PTHR46565:SF20">
    <property type="entry name" value="COLD SHOCK DOMAIN-CONTAINING PROTEIN 4"/>
    <property type="match status" value="1"/>
</dbReference>
<feature type="domain" description="CSD" evidence="1">
    <location>
        <begin position="30"/>
        <end position="99"/>
    </location>
</feature>
<organism evidence="2">
    <name type="scientific">Mucochytrium quahogii</name>
    <dbReference type="NCBI Taxonomy" id="96639"/>
    <lineage>
        <taxon>Eukaryota</taxon>
        <taxon>Sar</taxon>
        <taxon>Stramenopiles</taxon>
        <taxon>Bigyra</taxon>
        <taxon>Labyrinthulomycetes</taxon>
        <taxon>Thraustochytrida</taxon>
        <taxon>Thraustochytriidae</taxon>
        <taxon>Mucochytrium</taxon>
    </lineage>
</organism>
<name>A0A7S2WBG2_9STRA</name>
<dbReference type="PANTHER" id="PTHR46565">
    <property type="entry name" value="COLD SHOCK DOMAIN PROTEIN 2"/>
    <property type="match status" value="1"/>
</dbReference>
<dbReference type="InterPro" id="IPR012340">
    <property type="entry name" value="NA-bd_OB-fold"/>
</dbReference>
<sequence>MNSLRIAARQTGLASSHSVIGARWTSAFSTISGRVKWFDQKKGYGFIEPENGEEDVFVHFSSISQENDEFRTLEENEPVEFEVSVDDRTNKKKATNVTRVATYNSY</sequence>
<evidence type="ECO:0000313" key="2">
    <source>
        <dbReference type="EMBL" id="CAD9676910.1"/>
    </source>
</evidence>
<dbReference type="CDD" id="cd04458">
    <property type="entry name" value="CSP_CDS"/>
    <property type="match status" value="1"/>
</dbReference>
<dbReference type="PROSITE" id="PS00352">
    <property type="entry name" value="CSD_1"/>
    <property type="match status" value="1"/>
</dbReference>
<dbReference type="Pfam" id="PF00313">
    <property type="entry name" value="CSD"/>
    <property type="match status" value="1"/>
</dbReference>
<dbReference type="InterPro" id="IPR002059">
    <property type="entry name" value="CSP_DNA-bd"/>
</dbReference>
<dbReference type="SMART" id="SM00357">
    <property type="entry name" value="CSP"/>
    <property type="match status" value="1"/>
</dbReference>
<dbReference type="EMBL" id="HBHK01009046">
    <property type="protein sequence ID" value="CAD9676910.1"/>
    <property type="molecule type" value="Transcribed_RNA"/>
</dbReference>
<evidence type="ECO:0000259" key="1">
    <source>
        <dbReference type="PROSITE" id="PS51857"/>
    </source>
</evidence>
<reference evidence="2" key="1">
    <citation type="submission" date="2021-01" db="EMBL/GenBank/DDBJ databases">
        <authorList>
            <person name="Corre E."/>
            <person name="Pelletier E."/>
            <person name="Niang G."/>
            <person name="Scheremetjew M."/>
            <person name="Finn R."/>
            <person name="Kale V."/>
            <person name="Holt S."/>
            <person name="Cochrane G."/>
            <person name="Meng A."/>
            <person name="Brown T."/>
            <person name="Cohen L."/>
        </authorList>
    </citation>
    <scope>NUCLEOTIDE SEQUENCE</scope>
    <source>
        <strain evidence="2">NY070348D</strain>
    </source>
</reference>
<gene>
    <name evidence="2" type="ORF">QSP1433_LOCUS5586</name>
</gene>